<dbReference type="InterPro" id="IPR036425">
    <property type="entry name" value="MoaB/Mog-like_dom_sf"/>
</dbReference>
<feature type="domain" description="MoaB/Mog" evidence="4">
    <location>
        <begin position="371"/>
        <end position="537"/>
    </location>
</feature>
<dbReference type="eggNOG" id="COG0473">
    <property type="taxonomic scope" value="Bacteria"/>
</dbReference>
<dbReference type="PANTHER" id="PTHR11835:SF34">
    <property type="entry name" value="ISOCITRATE DEHYDROGENASE [NAD] SUBUNIT ALPHA, MITOCHONDRIAL"/>
    <property type="match status" value="1"/>
</dbReference>
<dbReference type="GO" id="GO:0000287">
    <property type="term" value="F:magnesium ion binding"/>
    <property type="evidence" value="ECO:0007669"/>
    <property type="project" value="InterPro"/>
</dbReference>
<evidence type="ECO:0000313" key="7">
    <source>
        <dbReference type="Proteomes" id="UP000010799"/>
    </source>
</evidence>
<dbReference type="GO" id="GO:0004449">
    <property type="term" value="F:isocitrate dehydrogenase (NAD+) activity"/>
    <property type="evidence" value="ECO:0007669"/>
    <property type="project" value="TreeGrafter"/>
</dbReference>
<dbReference type="KEGG" id="lcc:B488_06680"/>
<comment type="subcellular location">
    <subcellularLocation>
        <location evidence="1">Cytoplasm</location>
    </subcellularLocation>
</comment>
<dbReference type="GO" id="GO:0003862">
    <property type="term" value="F:3-isopropylmalate dehydrogenase activity"/>
    <property type="evidence" value="ECO:0007669"/>
    <property type="project" value="UniProtKB-EC"/>
</dbReference>
<dbReference type="STRING" id="1215343.B488_06680"/>
<proteinExistence type="inferred from homology"/>
<protein>
    <submittedName>
        <fullName evidence="6">3-isopropylmalate dehydrogenase</fullName>
        <ecNumber evidence="6">1.1.1.85</ecNumber>
    </submittedName>
</protein>
<dbReference type="Gene3D" id="3.40.718.10">
    <property type="entry name" value="Isopropylmalate Dehydrogenase"/>
    <property type="match status" value="1"/>
</dbReference>
<dbReference type="GO" id="GO:0051287">
    <property type="term" value="F:NAD binding"/>
    <property type="evidence" value="ECO:0007669"/>
    <property type="project" value="InterPro"/>
</dbReference>
<evidence type="ECO:0000259" key="4">
    <source>
        <dbReference type="SMART" id="SM00852"/>
    </source>
</evidence>
<keyword evidence="3 6" id="KW-0560">Oxidoreductase</keyword>
<dbReference type="Pfam" id="PF00994">
    <property type="entry name" value="MoCF_biosynth"/>
    <property type="match status" value="1"/>
</dbReference>
<dbReference type="InterPro" id="IPR019818">
    <property type="entry name" value="IsoCit/isopropylmalate_DH_CS"/>
</dbReference>
<dbReference type="Gene3D" id="3.40.980.10">
    <property type="entry name" value="MoaB/Mog-like domain"/>
    <property type="match status" value="1"/>
</dbReference>
<evidence type="ECO:0000256" key="1">
    <source>
        <dbReference type="ARBA" id="ARBA00004496"/>
    </source>
</evidence>
<dbReference type="RefSeq" id="WP_015273087.1">
    <property type="nucleotide sequence ID" value="NC_019907.1"/>
</dbReference>
<dbReference type="PATRIC" id="fig|1215343.11.peg.684"/>
<evidence type="ECO:0000256" key="3">
    <source>
        <dbReference type="ARBA" id="ARBA00023002"/>
    </source>
</evidence>
<sequence length="721" mass="79653">MKKVLVLPGDGIGQDVCTAALPVFDFLKLPIELLFGDIGWQCWCQNGDPVPEETWKKIKQCDAVLLGAITSKGKVAAEQELHPNLQGTGLRYVSPVIQLRQQLELFANIRPVWHLTGPHKPFHCVVIRENTEGLYAGMDRKGIPPFMQEWIQHPNIERSGNDEAAISVRLQTRFGLKRLFHYAFNYAREHELQRVTFADKPNVLRDSGQFAADLFHEIAADYPNIHADIQNVDAVALWLVRRPEIFGVIIAENMFGDILSDLAAGVMGGLGVAPSANIGSSMCYFEPVHGSAPTMAGKGRANPAAMFLSIALLLKHLGFQEAAARIDTAVRQTIRIGHHLTYDLGGNATTEGMAQAILQAIQKPQSIQHASVLCIGNELLDGRVVNTNATEIGKHLIEIGYSVKLQMSCEDRLSSIHSALYSCIGCSDFIVISGGLGPTSDDVTRDAVAETLGLPLHLDANVMHNIKQRLSGFGLQINPLNHKQAFFPETATILHNPNGTAPGFSIDWRGRRFLVLPGPPQECLPILETFLQHQPRLSHGIQYRWLLLGVVEADIADTIEKSINSFKDQLSISYIWRYPYVEVLITGLQDGTLSWFDTIDQLLVPYLVSRDGRTALAQLQKMLVGRTWLLNDTIAGSSFSGKLPASVANADANADKDVIQIEATVNRALVPPWQGVLEIQCNIQIGNKNREYQIKVPHRGPEVIDYVHEFLAWCVLRSLNA</sequence>
<keyword evidence="7" id="KW-1185">Reference proteome</keyword>
<dbReference type="CDD" id="cd00885">
    <property type="entry name" value="cinA"/>
    <property type="match status" value="1"/>
</dbReference>
<dbReference type="InterPro" id="IPR024084">
    <property type="entry name" value="IsoPropMal-DH-like_dom"/>
</dbReference>
<feature type="domain" description="Isopropylmalate dehydrogenase-like" evidence="5">
    <location>
        <begin position="3"/>
        <end position="357"/>
    </location>
</feature>
<dbReference type="SUPFAM" id="SSF53659">
    <property type="entry name" value="Isocitrate/Isopropylmalate dehydrogenase-like"/>
    <property type="match status" value="1"/>
</dbReference>
<dbReference type="InterPro" id="IPR001453">
    <property type="entry name" value="MoaB/Mog_dom"/>
</dbReference>
<reference evidence="6 7" key="1">
    <citation type="journal article" date="2012" name="Stand. Genomic Sci.">
        <title>Complete genome sequence of Liberibacter crescens BT-1.</title>
        <authorList>
            <person name="Leonard M.T."/>
            <person name="Fagen J.R."/>
            <person name="Davis-Richardson A.G."/>
            <person name="Davis M.J."/>
            <person name="Triplett E.W."/>
        </authorList>
    </citation>
    <scope>NUCLEOTIDE SEQUENCE [LARGE SCALE GENOMIC DNA]</scope>
    <source>
        <strain evidence="6 7">BT-1</strain>
    </source>
</reference>
<dbReference type="SMART" id="SM01329">
    <property type="entry name" value="Iso_dh"/>
    <property type="match status" value="1"/>
</dbReference>
<organism evidence="6 7">
    <name type="scientific">Liberibacter crescens (strain BT-1)</name>
    <dbReference type="NCBI Taxonomy" id="1215343"/>
    <lineage>
        <taxon>Bacteria</taxon>
        <taxon>Pseudomonadati</taxon>
        <taxon>Pseudomonadota</taxon>
        <taxon>Alphaproteobacteria</taxon>
        <taxon>Hyphomicrobiales</taxon>
        <taxon>Rhizobiaceae</taxon>
        <taxon>Liberibacter</taxon>
    </lineage>
</organism>
<dbReference type="SMART" id="SM00852">
    <property type="entry name" value="MoCF_biosynth"/>
    <property type="match status" value="1"/>
</dbReference>
<dbReference type="HOGENOM" id="CLU_382056_0_0_5"/>
<dbReference type="SUPFAM" id="SSF53218">
    <property type="entry name" value="Molybdenum cofactor biosynthesis proteins"/>
    <property type="match status" value="1"/>
</dbReference>
<dbReference type="GO" id="GO:0006102">
    <property type="term" value="P:isocitrate metabolic process"/>
    <property type="evidence" value="ECO:0007669"/>
    <property type="project" value="TreeGrafter"/>
</dbReference>
<gene>
    <name evidence="6" type="ordered locus">B488_06680</name>
</gene>
<dbReference type="Proteomes" id="UP000010799">
    <property type="component" value="Chromosome"/>
</dbReference>
<evidence type="ECO:0000256" key="2">
    <source>
        <dbReference type="ARBA" id="ARBA00007769"/>
    </source>
</evidence>
<dbReference type="EC" id="1.1.1.85" evidence="6"/>
<dbReference type="PROSITE" id="PS00470">
    <property type="entry name" value="IDH_IMDH"/>
    <property type="match status" value="1"/>
</dbReference>
<evidence type="ECO:0000259" key="5">
    <source>
        <dbReference type="SMART" id="SM01329"/>
    </source>
</evidence>
<evidence type="ECO:0000313" key="6">
    <source>
        <dbReference type="EMBL" id="AGA64660.1"/>
    </source>
</evidence>
<dbReference type="EMBL" id="CP003789">
    <property type="protein sequence ID" value="AGA64660.1"/>
    <property type="molecule type" value="Genomic_DNA"/>
</dbReference>
<dbReference type="GO" id="GO:0005737">
    <property type="term" value="C:cytoplasm"/>
    <property type="evidence" value="ECO:0007669"/>
    <property type="project" value="UniProtKB-SubCell"/>
</dbReference>
<dbReference type="AlphaFoldDB" id="L0EUZ2"/>
<comment type="similarity">
    <text evidence="2">Belongs to the isocitrate and isopropylmalate dehydrogenases family.</text>
</comment>
<accession>L0EUZ2</accession>
<name>L0EUZ2_LIBCB</name>
<dbReference type="GO" id="GO:0006099">
    <property type="term" value="P:tricarboxylic acid cycle"/>
    <property type="evidence" value="ECO:0007669"/>
    <property type="project" value="TreeGrafter"/>
</dbReference>
<dbReference type="PANTHER" id="PTHR11835">
    <property type="entry name" value="DECARBOXYLATING DEHYDROGENASES-ISOCITRATE, ISOPROPYLMALATE, TARTRATE"/>
    <property type="match status" value="1"/>
</dbReference>
<dbReference type="Pfam" id="PF00180">
    <property type="entry name" value="Iso_dh"/>
    <property type="match status" value="1"/>
</dbReference>